<organism evidence="2">
    <name type="scientific">bioreactor metagenome</name>
    <dbReference type="NCBI Taxonomy" id="1076179"/>
    <lineage>
        <taxon>unclassified sequences</taxon>
        <taxon>metagenomes</taxon>
        <taxon>ecological metagenomes</taxon>
    </lineage>
</organism>
<dbReference type="Pfam" id="PF17762">
    <property type="entry name" value="HTH_ParB"/>
    <property type="match status" value="1"/>
</dbReference>
<sequence>MWSVANRNLRQRGIGNTNPIKFARCIQELEKIYDVRNGSAGKRSLDGNNFPPKTQSDLAEQFGVSEKQLRNYKNLLTLVPELQDSIEQGILSPTVGYKVLAKLSKEQQDREYQRIRNNFIRLENR</sequence>
<proteinExistence type="predicted"/>
<name>A0A645H7Z0_9ZZZZ</name>
<protein>
    <recommendedName>
        <fullName evidence="1">ParB/Spo0J HTH domain-containing protein</fullName>
    </recommendedName>
</protein>
<evidence type="ECO:0000259" key="1">
    <source>
        <dbReference type="Pfam" id="PF17762"/>
    </source>
</evidence>
<dbReference type="EMBL" id="VSSQ01088031">
    <property type="protein sequence ID" value="MPN34800.1"/>
    <property type="molecule type" value="Genomic_DNA"/>
</dbReference>
<comment type="caution">
    <text evidence="2">The sequence shown here is derived from an EMBL/GenBank/DDBJ whole genome shotgun (WGS) entry which is preliminary data.</text>
</comment>
<reference evidence="2" key="1">
    <citation type="submission" date="2019-08" db="EMBL/GenBank/DDBJ databases">
        <authorList>
            <person name="Kucharzyk K."/>
            <person name="Murdoch R.W."/>
            <person name="Higgins S."/>
            <person name="Loffler F."/>
        </authorList>
    </citation>
    <scope>NUCLEOTIDE SEQUENCE</scope>
</reference>
<dbReference type="AlphaFoldDB" id="A0A645H7Z0"/>
<accession>A0A645H7Z0</accession>
<dbReference type="SUPFAM" id="SSF109709">
    <property type="entry name" value="KorB DNA-binding domain-like"/>
    <property type="match status" value="1"/>
</dbReference>
<dbReference type="Gene3D" id="1.10.10.2830">
    <property type="match status" value="1"/>
</dbReference>
<gene>
    <name evidence="2" type="ORF">SDC9_182294</name>
</gene>
<dbReference type="InterPro" id="IPR041468">
    <property type="entry name" value="HTH_ParB/Spo0J"/>
</dbReference>
<feature type="domain" description="ParB/Spo0J HTH" evidence="1">
    <location>
        <begin position="54"/>
        <end position="117"/>
    </location>
</feature>
<evidence type="ECO:0000313" key="2">
    <source>
        <dbReference type="EMBL" id="MPN34800.1"/>
    </source>
</evidence>